<dbReference type="Proteomes" id="UP000033188">
    <property type="component" value="Chromosome 2"/>
</dbReference>
<reference evidence="3" key="1">
    <citation type="submission" date="2014-06" db="EMBL/GenBank/DDBJ databases">
        <authorList>
            <person name="Aslett M."/>
            <person name="De Silva N."/>
        </authorList>
    </citation>
    <scope>NUCLEOTIDE SEQUENCE [LARGE SCALE GENOMIC DNA]</scope>
    <source>
        <strain evidence="3">Bond</strain>
    </source>
</reference>
<dbReference type="EMBL" id="LK391708">
    <property type="protein sequence ID" value="CDR95376.1"/>
    <property type="molecule type" value="Genomic_DNA"/>
</dbReference>
<protein>
    <submittedName>
        <fullName evidence="2">Uncharacterized protein</fullName>
    </submittedName>
</protein>
<dbReference type="KEGG" id="bbig:BBBOND_0205340"/>
<dbReference type="OrthoDB" id="360766at2759"/>
<keyword evidence="3" id="KW-1185">Reference proteome</keyword>
<accession>A0A061D3U1</accession>
<proteinExistence type="predicted"/>
<dbReference type="AlphaFoldDB" id="A0A061D3U1"/>
<feature type="compositionally biased region" description="Basic and acidic residues" evidence="1">
    <location>
        <begin position="77"/>
        <end position="92"/>
    </location>
</feature>
<evidence type="ECO:0000313" key="3">
    <source>
        <dbReference type="Proteomes" id="UP000033188"/>
    </source>
</evidence>
<feature type="region of interest" description="Disordered" evidence="1">
    <location>
        <begin position="55"/>
        <end position="105"/>
    </location>
</feature>
<organism evidence="2 3">
    <name type="scientific">Babesia bigemina</name>
    <dbReference type="NCBI Taxonomy" id="5866"/>
    <lineage>
        <taxon>Eukaryota</taxon>
        <taxon>Sar</taxon>
        <taxon>Alveolata</taxon>
        <taxon>Apicomplexa</taxon>
        <taxon>Aconoidasida</taxon>
        <taxon>Piroplasmida</taxon>
        <taxon>Babesiidae</taxon>
        <taxon>Babesia</taxon>
    </lineage>
</organism>
<dbReference type="RefSeq" id="XP_012767562.1">
    <property type="nucleotide sequence ID" value="XM_012912108.1"/>
</dbReference>
<dbReference type="VEuPathDB" id="PiroplasmaDB:BBBOND_0205340"/>
<sequence length="686" mass="78816">MNSLCVHGVVAAFILVIYSAEFPTLVISFRLYPTAEGIQFQGFINQARLDIASRDTGSTPLRANGKRTRGRPSGSKGDLDRSSFEQNHERIPTNKPQCEPQNYEKGHMNSYTDPLLAEFGIDLGNMGNDVFDWLWPKPSKGRLKRDRSKSEYIEKGGYLPRNNIMGTSGKSKLFVHQYTHNYNSCIQRYVLYNYAQEKLVDTYKRIAFHMRLSPRLLAREVSAVIGKFGMNILQPTGDEQGRHTAPDVLCLRRTKTRVFCILGRKLLKYHLLLLLRYIRLGIPPEIRERYVRDILTRKNIACASDMICSGIVSHKIALNVEKHLHIQQDMALRLTYPERMDFITQGYPYSSASFLQGDKSGWSPSNLVNEIVYERLSDKSKCKLVYMAAVIHPQYCSQIIKNVVYRAGYKCERDLLLKYCLGFTFCSRGAKAFVSKLKEERISDVYLMKAAQLAMRDKAIRLTSQSLDLLRNVPIVSGLIKRHIESGRKLLPIRTARVIFKRVRSHAELQPEDMILWDVLRETITMRIPNATPYILKQVRMEIFGNETFTDPTLYYCLKNRGIDTSTMDEILKEKGSAIHDMDSAIKFSMANKTRTQLRRAWLDMSDSNKKEMERLGLNIIDAMVVTAGYSSLNNLLVLVTMLSKRSLDQPAKCCQRVHEFERLGRLKLRDFKFSKLDKLITSNHV</sequence>
<dbReference type="GeneID" id="24563917"/>
<evidence type="ECO:0000256" key="1">
    <source>
        <dbReference type="SAM" id="MobiDB-lite"/>
    </source>
</evidence>
<gene>
    <name evidence="2" type="ORF">BBBOND_0205340</name>
</gene>
<name>A0A061D3U1_BABBI</name>
<dbReference type="OMA" id="YEWLWPK"/>
<evidence type="ECO:0000313" key="2">
    <source>
        <dbReference type="EMBL" id="CDR95376.1"/>
    </source>
</evidence>